<reference evidence="1 2" key="1">
    <citation type="submission" date="2019-07" db="EMBL/GenBank/DDBJ databases">
        <title>Whole genome shotgun sequence of Brevifollis gellanilyticus NBRC 108608.</title>
        <authorList>
            <person name="Hosoyama A."/>
            <person name="Uohara A."/>
            <person name="Ohji S."/>
            <person name="Ichikawa N."/>
        </authorList>
    </citation>
    <scope>NUCLEOTIDE SEQUENCE [LARGE SCALE GENOMIC DNA]</scope>
    <source>
        <strain evidence="1 2">NBRC 108608</strain>
    </source>
</reference>
<dbReference type="EMBL" id="BKAG01000011">
    <property type="protein sequence ID" value="GEP42613.1"/>
    <property type="molecule type" value="Genomic_DNA"/>
</dbReference>
<sequence>MDVEEADPNGEDPMNWGLTLDAPQRAMTAAPAQKFTESGKYITSSKKVIWSISASLNTEFLLTKTDSLPFSDPIIIATYKA</sequence>
<keyword evidence="2" id="KW-1185">Reference proteome</keyword>
<organism evidence="1 2">
    <name type="scientific">Brevifollis gellanilyticus</name>
    <dbReference type="NCBI Taxonomy" id="748831"/>
    <lineage>
        <taxon>Bacteria</taxon>
        <taxon>Pseudomonadati</taxon>
        <taxon>Verrucomicrobiota</taxon>
        <taxon>Verrucomicrobiia</taxon>
        <taxon>Verrucomicrobiales</taxon>
        <taxon>Verrucomicrobiaceae</taxon>
    </lineage>
</organism>
<gene>
    <name evidence="1" type="ORF">BGE01nite_19040</name>
</gene>
<accession>A0A512M7C4</accession>
<dbReference type="Proteomes" id="UP000321577">
    <property type="component" value="Unassembled WGS sequence"/>
</dbReference>
<comment type="caution">
    <text evidence="1">The sequence shown here is derived from an EMBL/GenBank/DDBJ whole genome shotgun (WGS) entry which is preliminary data.</text>
</comment>
<name>A0A512M7C4_9BACT</name>
<proteinExistence type="predicted"/>
<dbReference type="AlphaFoldDB" id="A0A512M7C4"/>
<evidence type="ECO:0000313" key="2">
    <source>
        <dbReference type="Proteomes" id="UP000321577"/>
    </source>
</evidence>
<protein>
    <submittedName>
        <fullName evidence="1">Uncharacterized protein</fullName>
    </submittedName>
</protein>
<evidence type="ECO:0000313" key="1">
    <source>
        <dbReference type="EMBL" id="GEP42613.1"/>
    </source>
</evidence>